<proteinExistence type="predicted"/>
<sequence length="136" mass="15013">NGQASTGHVFLVVNEMTEANRELAVLLLRTMGVVYTNSQILTDSGQTSSTEAPLFLLVNNMTEANHEIAVLFLRTMGEVCSNGQILPQITDVATIQYVRERVDSYLEQLLAESAADDWTDVEDDDDDRAPVEPQPN</sequence>
<keyword evidence="3" id="KW-1185">Reference proteome</keyword>
<protein>
    <submittedName>
        <fullName evidence="2">Uncharacterized protein</fullName>
    </submittedName>
</protein>
<accession>A0A226DB14</accession>
<comment type="caution">
    <text evidence="2">The sequence shown here is derived from an EMBL/GenBank/DDBJ whole genome shotgun (WGS) entry which is preliminary data.</text>
</comment>
<name>A0A226DB14_FOLCA</name>
<evidence type="ECO:0000313" key="3">
    <source>
        <dbReference type="Proteomes" id="UP000198287"/>
    </source>
</evidence>
<reference evidence="2 3" key="1">
    <citation type="submission" date="2015-12" db="EMBL/GenBank/DDBJ databases">
        <title>The genome of Folsomia candida.</title>
        <authorList>
            <person name="Faddeeva A."/>
            <person name="Derks M.F."/>
            <person name="Anvar Y."/>
            <person name="Smit S."/>
            <person name="Van Straalen N."/>
            <person name="Roelofs D."/>
        </authorList>
    </citation>
    <scope>NUCLEOTIDE SEQUENCE [LARGE SCALE GENOMIC DNA]</scope>
    <source>
        <strain evidence="2 3">VU population</strain>
        <tissue evidence="2">Whole body</tissue>
    </source>
</reference>
<dbReference type="AlphaFoldDB" id="A0A226DB14"/>
<organism evidence="2 3">
    <name type="scientific">Folsomia candida</name>
    <name type="common">Springtail</name>
    <dbReference type="NCBI Taxonomy" id="158441"/>
    <lineage>
        <taxon>Eukaryota</taxon>
        <taxon>Metazoa</taxon>
        <taxon>Ecdysozoa</taxon>
        <taxon>Arthropoda</taxon>
        <taxon>Hexapoda</taxon>
        <taxon>Collembola</taxon>
        <taxon>Entomobryomorpha</taxon>
        <taxon>Isotomoidea</taxon>
        <taxon>Isotomidae</taxon>
        <taxon>Proisotominae</taxon>
        <taxon>Folsomia</taxon>
    </lineage>
</organism>
<feature type="compositionally biased region" description="Acidic residues" evidence="1">
    <location>
        <begin position="116"/>
        <end position="127"/>
    </location>
</feature>
<evidence type="ECO:0000313" key="2">
    <source>
        <dbReference type="EMBL" id="OXA41446.1"/>
    </source>
</evidence>
<dbReference type="EMBL" id="LNIX01000029">
    <property type="protein sequence ID" value="OXA41446.1"/>
    <property type="molecule type" value="Genomic_DNA"/>
</dbReference>
<dbReference type="Proteomes" id="UP000198287">
    <property type="component" value="Unassembled WGS sequence"/>
</dbReference>
<feature type="region of interest" description="Disordered" evidence="1">
    <location>
        <begin position="116"/>
        <end position="136"/>
    </location>
</feature>
<feature type="non-terminal residue" evidence="2">
    <location>
        <position position="1"/>
    </location>
</feature>
<gene>
    <name evidence="2" type="ORF">Fcan01_23606</name>
</gene>
<evidence type="ECO:0000256" key="1">
    <source>
        <dbReference type="SAM" id="MobiDB-lite"/>
    </source>
</evidence>